<dbReference type="Gene3D" id="3.90.70.10">
    <property type="entry name" value="Cysteine proteinases"/>
    <property type="match status" value="1"/>
</dbReference>
<feature type="region of interest" description="Disordered" evidence="1">
    <location>
        <begin position="1"/>
        <end position="68"/>
    </location>
</feature>
<comment type="caution">
    <text evidence="2">The sequence shown here is derived from an EMBL/GenBank/DDBJ whole genome shotgun (WGS) entry which is preliminary data.</text>
</comment>
<sequence>MPSETVNKLNIDPDGDDVDRNHPEGEDFLKSLQAVERPPSKAADARPLAGDSSTPSSNPGGTQFDGTSRAARIDELTNGTTSAISRATTTYRQTGIRYISGLDDIMREMRDGITIHYSSAFQPTSSGPSWQVVTLVDAPEHDEFVRWPEISILPPHLIICLERFHTVGGRTSSRGVITHHGSETCRPHYVAYVTKSVLWTAVHQSAYVLFHSRWDAA</sequence>
<dbReference type="EMBL" id="JABANM010022369">
    <property type="protein sequence ID" value="KAF4719715.1"/>
    <property type="molecule type" value="Genomic_DNA"/>
</dbReference>
<feature type="non-terminal residue" evidence="2">
    <location>
        <position position="217"/>
    </location>
</feature>
<organism evidence="2 3">
    <name type="scientific">Perkinsus olseni</name>
    <name type="common">Perkinsus atlanticus</name>
    <dbReference type="NCBI Taxonomy" id="32597"/>
    <lineage>
        <taxon>Eukaryota</taxon>
        <taxon>Sar</taxon>
        <taxon>Alveolata</taxon>
        <taxon>Perkinsozoa</taxon>
        <taxon>Perkinsea</taxon>
        <taxon>Perkinsida</taxon>
        <taxon>Perkinsidae</taxon>
        <taxon>Perkinsus</taxon>
    </lineage>
</organism>
<protein>
    <submittedName>
        <fullName evidence="2">Uncharacterized protein</fullName>
    </submittedName>
</protein>
<dbReference type="AlphaFoldDB" id="A0A7J6RGH8"/>
<feature type="compositionally biased region" description="Polar residues" evidence="1">
    <location>
        <begin position="51"/>
        <end position="66"/>
    </location>
</feature>
<dbReference type="SUPFAM" id="SSF54001">
    <property type="entry name" value="Cysteine proteinases"/>
    <property type="match status" value="1"/>
</dbReference>
<dbReference type="Proteomes" id="UP000574390">
    <property type="component" value="Unassembled WGS sequence"/>
</dbReference>
<dbReference type="InterPro" id="IPR038765">
    <property type="entry name" value="Papain-like_cys_pep_sf"/>
</dbReference>
<feature type="compositionally biased region" description="Basic and acidic residues" evidence="1">
    <location>
        <begin position="18"/>
        <end position="29"/>
    </location>
</feature>
<accession>A0A7J6RGH8</accession>
<evidence type="ECO:0000313" key="3">
    <source>
        <dbReference type="Proteomes" id="UP000574390"/>
    </source>
</evidence>
<gene>
    <name evidence="2" type="ORF">FOZ62_002030</name>
</gene>
<evidence type="ECO:0000256" key="1">
    <source>
        <dbReference type="SAM" id="MobiDB-lite"/>
    </source>
</evidence>
<name>A0A7J6RGH8_PEROL</name>
<proteinExistence type="predicted"/>
<evidence type="ECO:0000313" key="2">
    <source>
        <dbReference type="EMBL" id="KAF4719715.1"/>
    </source>
</evidence>
<reference evidence="2 3" key="1">
    <citation type="submission" date="2020-04" db="EMBL/GenBank/DDBJ databases">
        <title>Perkinsus olseni comparative genomics.</title>
        <authorList>
            <person name="Bogema D.R."/>
        </authorList>
    </citation>
    <scope>NUCLEOTIDE SEQUENCE [LARGE SCALE GENOMIC DNA]</scope>
    <source>
        <strain evidence="2">ATCC PRA-205</strain>
    </source>
</reference>